<protein>
    <recommendedName>
        <fullName evidence="2">tRNA methyltransferase 5a/b N-terminal domain-containing protein</fullName>
    </recommendedName>
</protein>
<dbReference type="Pfam" id="PF18093">
    <property type="entry name" value="Trm5_N"/>
    <property type="match status" value="1"/>
</dbReference>
<proteinExistence type="predicted"/>
<evidence type="ECO:0000313" key="3">
    <source>
        <dbReference type="EMBL" id="KAF1993368.1"/>
    </source>
</evidence>
<feature type="non-terminal residue" evidence="3">
    <location>
        <position position="234"/>
    </location>
</feature>
<organism evidence="3 4">
    <name type="scientific">Amniculicola lignicola CBS 123094</name>
    <dbReference type="NCBI Taxonomy" id="1392246"/>
    <lineage>
        <taxon>Eukaryota</taxon>
        <taxon>Fungi</taxon>
        <taxon>Dikarya</taxon>
        <taxon>Ascomycota</taxon>
        <taxon>Pezizomycotina</taxon>
        <taxon>Dothideomycetes</taxon>
        <taxon>Pleosporomycetidae</taxon>
        <taxon>Pleosporales</taxon>
        <taxon>Amniculicolaceae</taxon>
        <taxon>Amniculicola</taxon>
    </lineage>
</organism>
<evidence type="ECO:0000259" key="2">
    <source>
        <dbReference type="Pfam" id="PF18093"/>
    </source>
</evidence>
<feature type="region of interest" description="Disordered" evidence="1">
    <location>
        <begin position="203"/>
        <end position="234"/>
    </location>
</feature>
<feature type="domain" description="tRNA methyltransferase 5a/b N-terminal" evidence="2">
    <location>
        <begin position="14"/>
        <end position="45"/>
    </location>
</feature>
<dbReference type="EMBL" id="ML977708">
    <property type="protein sequence ID" value="KAF1993368.1"/>
    <property type="molecule type" value="Genomic_DNA"/>
</dbReference>
<keyword evidence="4" id="KW-1185">Reference proteome</keyword>
<dbReference type="Proteomes" id="UP000799779">
    <property type="component" value="Unassembled WGS sequence"/>
</dbReference>
<reference evidence="3" key="1">
    <citation type="journal article" date="2020" name="Stud. Mycol.">
        <title>101 Dothideomycetes genomes: a test case for predicting lifestyles and emergence of pathogens.</title>
        <authorList>
            <person name="Haridas S."/>
            <person name="Albert R."/>
            <person name="Binder M."/>
            <person name="Bloem J."/>
            <person name="Labutti K."/>
            <person name="Salamov A."/>
            <person name="Andreopoulos B."/>
            <person name="Baker S."/>
            <person name="Barry K."/>
            <person name="Bills G."/>
            <person name="Bluhm B."/>
            <person name="Cannon C."/>
            <person name="Castanera R."/>
            <person name="Culley D."/>
            <person name="Daum C."/>
            <person name="Ezra D."/>
            <person name="Gonzalez J."/>
            <person name="Henrissat B."/>
            <person name="Kuo A."/>
            <person name="Liang C."/>
            <person name="Lipzen A."/>
            <person name="Lutzoni F."/>
            <person name="Magnuson J."/>
            <person name="Mondo S."/>
            <person name="Nolan M."/>
            <person name="Ohm R."/>
            <person name="Pangilinan J."/>
            <person name="Park H.-J."/>
            <person name="Ramirez L."/>
            <person name="Alfaro M."/>
            <person name="Sun H."/>
            <person name="Tritt A."/>
            <person name="Yoshinaga Y."/>
            <person name="Zwiers L.-H."/>
            <person name="Turgeon B."/>
            <person name="Goodwin S."/>
            <person name="Spatafora J."/>
            <person name="Crous P."/>
            <person name="Grigoriev I."/>
        </authorList>
    </citation>
    <scope>NUCLEOTIDE SEQUENCE</scope>
    <source>
        <strain evidence="3">CBS 123094</strain>
    </source>
</reference>
<name>A0A6A5VXE0_9PLEO</name>
<accession>A0A6A5VXE0</accession>
<dbReference type="AlphaFoldDB" id="A0A6A5VXE0"/>
<dbReference type="InterPro" id="IPR040601">
    <property type="entry name" value="Trm5a/b_N"/>
</dbReference>
<evidence type="ECO:0000256" key="1">
    <source>
        <dbReference type="SAM" id="MobiDB-lite"/>
    </source>
</evidence>
<gene>
    <name evidence="3" type="ORF">P154DRAFT_625468</name>
</gene>
<evidence type="ECO:0000313" key="4">
    <source>
        <dbReference type="Proteomes" id="UP000799779"/>
    </source>
</evidence>
<sequence>MESDKRRMRKDFVVPKRHVKRVKTALEERNLLDKTRKITSDEQNVGLKDQYMVIGTTITVPAEEADIDDQDHEQPQKELIEGMGLGDLANDIIVRHSPFLEPDARVPSQKNPMLKALEGALESLDKELLTSLDLTIEALISSFPTAYTIYKPMVLLPPNTLTSPPWSKLTSSLAPPTPDLTPIWKALAASVGCTHLALNAGIPLRSASNPPPNPPSNPAERNTNEPPTSPPPAP</sequence>